<evidence type="ECO:0000256" key="1">
    <source>
        <dbReference type="PROSITE-ProRule" id="PRU00023"/>
    </source>
</evidence>
<evidence type="ECO:0000313" key="4">
    <source>
        <dbReference type="EMBL" id="CAD9413161.1"/>
    </source>
</evidence>
<dbReference type="Pfam" id="PF12796">
    <property type="entry name" value="Ank_2"/>
    <property type="match status" value="1"/>
</dbReference>
<keyword evidence="2" id="KW-0812">Transmembrane</keyword>
<keyword evidence="1" id="KW-0040">ANK repeat</keyword>
<evidence type="ECO:0000256" key="2">
    <source>
        <dbReference type="SAM" id="Phobius"/>
    </source>
</evidence>
<dbReference type="AlphaFoldDB" id="A0A7S2FT22"/>
<proteinExistence type="predicted"/>
<keyword evidence="2" id="KW-1133">Transmembrane helix</keyword>
<protein>
    <recommendedName>
        <fullName evidence="3">Protein ENHANCED DISEASE RESISTANCE 2 C-terminal domain-containing protein</fullName>
    </recommendedName>
</protein>
<reference evidence="4" key="1">
    <citation type="submission" date="2021-01" db="EMBL/GenBank/DDBJ databases">
        <authorList>
            <person name="Corre E."/>
            <person name="Pelletier E."/>
            <person name="Niang G."/>
            <person name="Scheremetjew M."/>
            <person name="Finn R."/>
            <person name="Kale V."/>
            <person name="Holt S."/>
            <person name="Cochrane G."/>
            <person name="Meng A."/>
            <person name="Brown T."/>
            <person name="Cohen L."/>
        </authorList>
    </citation>
    <scope>NUCLEOTIDE SEQUENCE</scope>
    <source>
        <strain evidence="4">CCMP1381</strain>
    </source>
</reference>
<dbReference type="PANTHER" id="PTHR12136:SF41">
    <property type="entry name" value="PLECKSTRIN HOMOLOGY (PH) AND LIPID-BINDING START DOMAINS-CONTAINING PROTEIN"/>
    <property type="match status" value="1"/>
</dbReference>
<dbReference type="PROSITE" id="PS50297">
    <property type="entry name" value="ANK_REP_REGION"/>
    <property type="match status" value="2"/>
</dbReference>
<feature type="transmembrane region" description="Helical" evidence="2">
    <location>
        <begin position="315"/>
        <end position="339"/>
    </location>
</feature>
<dbReference type="InterPro" id="IPR009769">
    <property type="entry name" value="EDR2_C"/>
</dbReference>
<organism evidence="4">
    <name type="scientific">Octactis speculum</name>
    <dbReference type="NCBI Taxonomy" id="3111310"/>
    <lineage>
        <taxon>Eukaryota</taxon>
        <taxon>Sar</taxon>
        <taxon>Stramenopiles</taxon>
        <taxon>Ochrophyta</taxon>
        <taxon>Dictyochophyceae</taxon>
        <taxon>Dictyochales</taxon>
        <taxon>Dictyochaceae</taxon>
        <taxon>Octactis</taxon>
    </lineage>
</organism>
<feature type="transmembrane region" description="Helical" evidence="2">
    <location>
        <begin position="210"/>
        <end position="235"/>
    </location>
</feature>
<gene>
    <name evidence="4" type="ORF">DSPE1174_LOCUS11610</name>
</gene>
<dbReference type="SUPFAM" id="SSF48403">
    <property type="entry name" value="Ankyrin repeat"/>
    <property type="match status" value="1"/>
</dbReference>
<dbReference type="InterPro" id="IPR036770">
    <property type="entry name" value="Ankyrin_rpt-contain_sf"/>
</dbReference>
<dbReference type="Pfam" id="PF07059">
    <property type="entry name" value="EDR2_C"/>
    <property type="match status" value="1"/>
</dbReference>
<name>A0A7S2FT22_9STRA</name>
<dbReference type="PANTHER" id="PTHR12136">
    <property type="entry name" value="ENHANCED DISEASE RESISTANCE-RELATED"/>
    <property type="match status" value="1"/>
</dbReference>
<evidence type="ECO:0000259" key="3">
    <source>
        <dbReference type="Pfam" id="PF07059"/>
    </source>
</evidence>
<dbReference type="Gene3D" id="1.25.40.20">
    <property type="entry name" value="Ankyrin repeat-containing domain"/>
    <property type="match status" value="1"/>
</dbReference>
<dbReference type="SMART" id="SM00248">
    <property type="entry name" value="ANK"/>
    <property type="match status" value="4"/>
</dbReference>
<feature type="repeat" description="ANK" evidence="1">
    <location>
        <begin position="132"/>
        <end position="164"/>
    </location>
</feature>
<feature type="repeat" description="ANK" evidence="1">
    <location>
        <begin position="63"/>
        <end position="96"/>
    </location>
</feature>
<keyword evidence="2" id="KW-0472">Membrane</keyword>
<dbReference type="InterPro" id="IPR045096">
    <property type="entry name" value="EDR2-like"/>
</dbReference>
<feature type="domain" description="Protein ENHANCED DISEASE RESISTANCE 2 C-terminal" evidence="3">
    <location>
        <begin position="390"/>
        <end position="608"/>
    </location>
</feature>
<accession>A0A7S2FT22</accession>
<dbReference type="EMBL" id="HBGS01022873">
    <property type="protein sequence ID" value="CAD9413161.1"/>
    <property type="molecule type" value="Transcribed_RNA"/>
</dbReference>
<sequence>MGNEKMPSALRFFHSSKKQAKKIQRLSINANGENLLHEACSMNNVPLAYDALKSVDVNSTDKKGRTALHFASRMIESKQLLSILLDEGADAHAQDQDGLTALHFASDVGNWETAEYLIWSVSKSLLDVVDNEGGTALHWACFHGYLEVVEILVDAGRKQGARHESVCGKVNGQWSGMVPLEVAKKRGNAHLFKLFRSPEQRLPSKTGTFIFSWPSFWVCALCALCLSTALVYLTLYMEERGTKLAGHLENAKLVFQTISATLQLKSAEFQDYLKSVASGFDVKTGGAVDYALTVVAALNARIVNYQEKLNLTYDFFFPVASWGKYFLCIQMALLFLRFIHRLFIGTWKSSKIGGPNGRETEGSSAKRQFSDMGHRKKICQKGEFGQRNCWCEPLSTNLMLRDVSYMEDKSKLPAKRAIFAPFQVVMLEPRVPSHLVQNSDAVSSQLNLDPEAEWLFIVFNISAHNRSNSVVYSFKRAVPEHQDLAFDKLWTKFRDTRQVEGGVDEFRNHRFKYAPRLTEGPWALKSFYTRIGAMRAVLLGKRIKINYFIGSNYTEVDVDVGSDLYAQTITGMVYPDTTTKVSVDHFFIIQGEEKNELPERLLASVRIST</sequence>
<dbReference type="PROSITE" id="PS50088">
    <property type="entry name" value="ANK_REPEAT"/>
    <property type="match status" value="2"/>
</dbReference>
<dbReference type="InterPro" id="IPR002110">
    <property type="entry name" value="Ankyrin_rpt"/>
</dbReference>